<name>A0A934VQC5_9BACT</name>
<proteinExistence type="predicted"/>
<dbReference type="Proteomes" id="UP000603141">
    <property type="component" value="Unassembled WGS sequence"/>
</dbReference>
<evidence type="ECO:0000313" key="2">
    <source>
        <dbReference type="Proteomes" id="UP000603141"/>
    </source>
</evidence>
<reference evidence="1" key="1">
    <citation type="submission" date="2021-01" db="EMBL/GenBank/DDBJ databases">
        <title>Modified the classification status of verrucomicrobia.</title>
        <authorList>
            <person name="Feng X."/>
        </authorList>
    </citation>
    <scope>NUCLEOTIDE SEQUENCE</scope>
    <source>
        <strain evidence="1">KCTC 22041</strain>
    </source>
</reference>
<organism evidence="1 2">
    <name type="scientific">Luteolibacter pohnpeiensis</name>
    <dbReference type="NCBI Taxonomy" id="454153"/>
    <lineage>
        <taxon>Bacteria</taxon>
        <taxon>Pseudomonadati</taxon>
        <taxon>Verrucomicrobiota</taxon>
        <taxon>Verrucomicrobiia</taxon>
        <taxon>Verrucomicrobiales</taxon>
        <taxon>Verrucomicrobiaceae</taxon>
        <taxon>Luteolibacter</taxon>
    </lineage>
</organism>
<protein>
    <submittedName>
        <fullName evidence="1">Uncharacterized protein</fullName>
    </submittedName>
</protein>
<gene>
    <name evidence="1" type="ORF">JIN85_06015</name>
</gene>
<accession>A0A934VQC5</accession>
<dbReference type="AlphaFoldDB" id="A0A934VQC5"/>
<keyword evidence="2" id="KW-1185">Reference proteome</keyword>
<sequence length="137" mass="16314">MEPFSVSFSFTDHNRYRAAPQAFGRIKHCMDFQAWPENEDEWRGYFDLRALDHFWWPTASELEDWKRLYFAAPVDKRQTPPRLQHPWDFMSMPDAFKNGDDVLVNFEENGERGGRSTFDPHGDPYSDWVHACDHRSL</sequence>
<dbReference type="EMBL" id="JAENIJ010000007">
    <property type="protein sequence ID" value="MBK1881961.1"/>
    <property type="molecule type" value="Genomic_DNA"/>
</dbReference>
<evidence type="ECO:0000313" key="1">
    <source>
        <dbReference type="EMBL" id="MBK1881961.1"/>
    </source>
</evidence>
<comment type="caution">
    <text evidence="1">The sequence shown here is derived from an EMBL/GenBank/DDBJ whole genome shotgun (WGS) entry which is preliminary data.</text>
</comment>